<dbReference type="OrthoDB" id="539720at2759"/>
<comment type="caution">
    <text evidence="2">The sequence shown here is derived from an EMBL/GenBank/DDBJ whole genome shotgun (WGS) entry which is preliminary data.</text>
</comment>
<gene>
    <name evidence="2" type="ORF">HYH03_016209</name>
</gene>
<evidence type="ECO:0000313" key="3">
    <source>
        <dbReference type="Proteomes" id="UP000612055"/>
    </source>
</evidence>
<keyword evidence="1" id="KW-0472">Membrane</keyword>
<dbReference type="EMBL" id="JAEHOE010000137">
    <property type="protein sequence ID" value="KAG2485006.1"/>
    <property type="molecule type" value="Genomic_DNA"/>
</dbReference>
<name>A0A836BQ40_9CHLO</name>
<accession>A0A836BQ40</accession>
<feature type="transmembrane region" description="Helical" evidence="1">
    <location>
        <begin position="82"/>
        <end position="115"/>
    </location>
</feature>
<feature type="transmembrane region" description="Helical" evidence="1">
    <location>
        <begin position="1159"/>
        <end position="1181"/>
    </location>
</feature>
<organism evidence="2 3">
    <name type="scientific">Edaphochlamys debaryana</name>
    <dbReference type="NCBI Taxonomy" id="47281"/>
    <lineage>
        <taxon>Eukaryota</taxon>
        <taxon>Viridiplantae</taxon>
        <taxon>Chlorophyta</taxon>
        <taxon>core chlorophytes</taxon>
        <taxon>Chlorophyceae</taxon>
        <taxon>CS clade</taxon>
        <taxon>Chlamydomonadales</taxon>
        <taxon>Chlamydomonadales incertae sedis</taxon>
        <taxon>Edaphochlamys</taxon>
    </lineage>
</organism>
<evidence type="ECO:0000313" key="2">
    <source>
        <dbReference type="EMBL" id="KAG2485006.1"/>
    </source>
</evidence>
<feature type="transmembrane region" description="Helical" evidence="1">
    <location>
        <begin position="42"/>
        <end position="61"/>
    </location>
</feature>
<sequence>MHIMTGGGQDEPFVPILFIVPILFFLSAVLRDMGLRFITPTFSRWLLKFGVAVGCRTMIILQALAMPEKQSVYFKRYSKVEFFIIAWTAYIIALPVLAEALVSGGTLVTIVAMAVLFPGHFRPEVNPWNVTIQGIAATAFGIGHAYYQQRRQRMAELARLRRGGGGGKLAAAEQEDNALAEALAMSSKTAAAEGEASGGCSTSAAAAAADATAGAAAVSSSLAAVRRIHNLRASAYVSPARPCRFAIKVQHAHIGDLPADLLSVVNQQVLAGSGWQAVSAFAREGCVELVLDLRPTLPNRVPYGGALAAAAAAAAAAADDDSHAYSDQDVRRNAAAAAAVTRVAAAAVAAAADLPAAAAAMDPAALSDLGRSIVAYLHSAGLIRPEREPCVTLQLGDGAVSLRWCEDRQEWLNEGDEDIVGSGGGMAGMARAPTLSSVTPRVAAWPGPGAALRLTAAVQGPSAEEVLAGGGIVVRTSTAQLSYSVVRVDTVAPTAGSAPSSPARGDGGMSGSDVQIVVAELLVHGAPVSGLVMVEARSSGGLVSAPCAVVVDPQPDLVAGLAEMAGAMDPESADAVLMDYGTWLDAAAAAAVAAAASGWDVGRDAPASGGGGSDTRSAAPLRPSSATALWAGLAADVPYAVVPAAAAAVAAGGAASEAVPSAASVSSAAAMPSSPLLAVAADLLTAACQHGGGAAAAAAVVDRLIAAVVACDARPPAAALAALLAAVPAAPTQAGALHLAVAAQSRPVAEVLVRWHERLLSGGASGSSAAAAAGPALASPWVARAVCGVTPLHVAAGLPDGGAMASWVLSRYPAAAAAWRTVRSDDGLSPSDLAALLGGGRWRRTAWQASGAVAAARKLLDPPLELLWGFRDTVRERRYTEAVSCQAAGLLYAALNVVFIPAVSLAKGLLYGSTAACGTGAVLAALAFHAPHAAPLVAWLCATARVASPTSAAASAAAMAAAVRRRGGAAGSGGYTLCPGPNHTSTAAAAAAAAAIPAYNSAAAATACAPLSMPFPSSVNLPLPPAAAAGGELRASVLALHLVRACVKAAMGLGVWPFRAVLPDSAVAILAAGGDIALEAVMRPLLEQIGLPARLLLSLADLPAMMLLYRGIEAEHPGAFPKPLHRALVYEAVLLGVTALVSATNRARFLRLEERSRAIWAGASVAAAAAGGASAVAGASATGSMRRKTLDPR</sequence>
<dbReference type="AlphaFoldDB" id="A0A836BQ40"/>
<feature type="transmembrane region" description="Helical" evidence="1">
    <location>
        <begin position="12"/>
        <end position="30"/>
    </location>
</feature>
<reference evidence="2" key="1">
    <citation type="journal article" date="2020" name="bioRxiv">
        <title>Comparative genomics of Chlamydomonas.</title>
        <authorList>
            <person name="Craig R.J."/>
            <person name="Hasan A.R."/>
            <person name="Ness R.W."/>
            <person name="Keightley P.D."/>
        </authorList>
    </citation>
    <scope>NUCLEOTIDE SEQUENCE</scope>
    <source>
        <strain evidence="2">CCAP 11/70</strain>
    </source>
</reference>
<proteinExistence type="predicted"/>
<feature type="transmembrane region" description="Helical" evidence="1">
    <location>
        <begin position="127"/>
        <end position="147"/>
    </location>
</feature>
<keyword evidence="1" id="KW-0812">Transmembrane</keyword>
<keyword evidence="1" id="KW-1133">Transmembrane helix</keyword>
<keyword evidence="3" id="KW-1185">Reference proteome</keyword>
<evidence type="ECO:0000256" key="1">
    <source>
        <dbReference type="SAM" id="Phobius"/>
    </source>
</evidence>
<dbReference type="Proteomes" id="UP000612055">
    <property type="component" value="Unassembled WGS sequence"/>
</dbReference>
<protein>
    <submittedName>
        <fullName evidence="2">Uncharacterized protein</fullName>
    </submittedName>
</protein>